<protein>
    <submittedName>
        <fullName evidence="1">Uncharacterized protein</fullName>
    </submittedName>
</protein>
<evidence type="ECO:0000313" key="2">
    <source>
        <dbReference type="Proteomes" id="UP000427906"/>
    </source>
</evidence>
<organism evidence="1 2">
    <name type="scientific">Desulfosarcina alkanivorans</name>
    <dbReference type="NCBI Taxonomy" id="571177"/>
    <lineage>
        <taxon>Bacteria</taxon>
        <taxon>Pseudomonadati</taxon>
        <taxon>Thermodesulfobacteriota</taxon>
        <taxon>Desulfobacteria</taxon>
        <taxon>Desulfobacterales</taxon>
        <taxon>Desulfosarcinaceae</taxon>
        <taxon>Desulfosarcina</taxon>
    </lineage>
</organism>
<dbReference type="Proteomes" id="UP000427906">
    <property type="component" value="Chromosome"/>
</dbReference>
<evidence type="ECO:0000313" key="1">
    <source>
        <dbReference type="EMBL" id="BBO69838.1"/>
    </source>
</evidence>
<gene>
    <name evidence="1" type="ORF">DSCA_37680</name>
</gene>
<proteinExistence type="predicted"/>
<name>A0A5K7YLY8_9BACT</name>
<dbReference type="EMBL" id="AP021874">
    <property type="protein sequence ID" value="BBO69838.1"/>
    <property type="molecule type" value="Genomic_DNA"/>
</dbReference>
<sequence length="123" mass="13084">MIFAIPSVLPIAIDLVRVYRLRIAAKSFPVAFGLSDQIDPLVEVVPTDPVYEANAIDKADADLGPKFSVRSGLAAFDGTYMRLADAHDAIVNAQAVVVLDPLLLALDLGDNQQILVSAPAKEA</sequence>
<accession>A0A5K7YLY8</accession>
<dbReference type="KEGG" id="dalk:DSCA_37680"/>
<keyword evidence="2" id="KW-1185">Reference proteome</keyword>
<dbReference type="AlphaFoldDB" id="A0A5K7YLY8"/>
<reference evidence="1 2" key="1">
    <citation type="submission" date="2019-11" db="EMBL/GenBank/DDBJ databases">
        <title>Comparative genomics of hydrocarbon-degrading Desulfosarcina strains.</title>
        <authorList>
            <person name="Watanabe M."/>
            <person name="Kojima H."/>
            <person name="Fukui M."/>
        </authorList>
    </citation>
    <scope>NUCLEOTIDE SEQUENCE [LARGE SCALE GENOMIC DNA]</scope>
    <source>
        <strain evidence="1 2">PL12</strain>
    </source>
</reference>